<comment type="similarity">
    <text evidence="14 16">Belongs to the type III pantothenate kinase family.</text>
</comment>
<evidence type="ECO:0000256" key="2">
    <source>
        <dbReference type="ARBA" id="ARBA00001958"/>
    </source>
</evidence>
<evidence type="ECO:0000256" key="13">
    <source>
        <dbReference type="ARBA" id="ARBA00022993"/>
    </source>
</evidence>
<dbReference type="GO" id="GO:0005737">
    <property type="term" value="C:cytoplasm"/>
    <property type="evidence" value="ECO:0007669"/>
    <property type="project" value="UniProtKB-SubCell"/>
</dbReference>
<dbReference type="GO" id="GO:0015937">
    <property type="term" value="P:coenzyme A biosynthetic process"/>
    <property type="evidence" value="ECO:0007669"/>
    <property type="project" value="UniProtKB-UniRule"/>
</dbReference>
<evidence type="ECO:0000256" key="6">
    <source>
        <dbReference type="ARBA" id="ARBA00012102"/>
    </source>
</evidence>
<feature type="active site" description="Proton acceptor" evidence="16">
    <location>
        <position position="101"/>
    </location>
</feature>
<dbReference type="PANTHER" id="PTHR34265">
    <property type="entry name" value="TYPE III PANTOTHENATE KINASE"/>
    <property type="match status" value="1"/>
</dbReference>
<feature type="binding site" evidence="16">
    <location>
        <begin position="12"/>
        <end position="19"/>
    </location>
    <ligand>
        <name>ATP</name>
        <dbReference type="ChEBI" id="CHEBI:30616"/>
    </ligand>
</feature>
<evidence type="ECO:0000256" key="9">
    <source>
        <dbReference type="ARBA" id="ARBA00022741"/>
    </source>
</evidence>
<feature type="binding site" evidence="16">
    <location>
        <position position="124"/>
    </location>
    <ligand>
        <name>ATP</name>
        <dbReference type="ChEBI" id="CHEBI:30616"/>
    </ligand>
</feature>
<keyword evidence="16" id="KW-0479">Metal-binding</keyword>
<dbReference type="Proteomes" id="UP000068167">
    <property type="component" value="Chromosome"/>
</dbReference>
<evidence type="ECO:0000313" key="18">
    <source>
        <dbReference type="Proteomes" id="UP000068167"/>
    </source>
</evidence>
<dbReference type="Gene3D" id="3.30.420.40">
    <property type="match status" value="1"/>
</dbReference>
<proteinExistence type="inferred from homology"/>
<accession>A0A0K1S9W1</accession>
<dbReference type="GO" id="GO:0046872">
    <property type="term" value="F:metal ion binding"/>
    <property type="evidence" value="ECO:0007669"/>
    <property type="project" value="UniProtKB-KW"/>
</dbReference>
<feature type="binding site" evidence="16">
    <location>
        <begin position="99"/>
        <end position="102"/>
    </location>
    <ligand>
        <name>substrate</name>
    </ligand>
</feature>
<comment type="subcellular location">
    <subcellularLocation>
        <location evidence="3 16">Cytoplasm</location>
    </subcellularLocation>
</comment>
<keyword evidence="9 16" id="KW-0547">Nucleotide-binding</keyword>
<evidence type="ECO:0000313" key="17">
    <source>
        <dbReference type="EMBL" id="AKV70776.1"/>
    </source>
</evidence>
<dbReference type="Pfam" id="PF03309">
    <property type="entry name" value="Pan_kinase"/>
    <property type="match status" value="1"/>
</dbReference>
<feature type="binding site" evidence="16">
    <location>
        <position position="177"/>
    </location>
    <ligand>
        <name>substrate</name>
    </ligand>
</feature>
<keyword evidence="11 16" id="KW-0067">ATP-binding</keyword>
<dbReference type="RefSeq" id="WP_052278117.1">
    <property type="nucleotide sequence ID" value="NZ_CP011339.1"/>
</dbReference>
<dbReference type="EC" id="2.7.1.33" evidence="6 16"/>
<dbReference type="KEGG" id="mpk:VL20_5998"/>
<dbReference type="PANTHER" id="PTHR34265:SF1">
    <property type="entry name" value="TYPE III PANTOTHENATE KINASE"/>
    <property type="match status" value="1"/>
</dbReference>
<evidence type="ECO:0000256" key="10">
    <source>
        <dbReference type="ARBA" id="ARBA00022777"/>
    </source>
</evidence>
<dbReference type="CDD" id="cd24015">
    <property type="entry name" value="ASKHA_NBD_PanK-III"/>
    <property type="match status" value="1"/>
</dbReference>
<comment type="cofactor">
    <cofactor evidence="2">
        <name>K(+)</name>
        <dbReference type="ChEBI" id="CHEBI:29103"/>
    </cofactor>
</comment>
<evidence type="ECO:0000256" key="12">
    <source>
        <dbReference type="ARBA" id="ARBA00022958"/>
    </source>
</evidence>
<name>A0A0K1S9W1_9CHRO</name>
<dbReference type="InterPro" id="IPR004619">
    <property type="entry name" value="Type_III_PanK"/>
</dbReference>
<dbReference type="GO" id="GO:0004594">
    <property type="term" value="F:pantothenate kinase activity"/>
    <property type="evidence" value="ECO:0007669"/>
    <property type="project" value="UniProtKB-UniRule"/>
</dbReference>
<dbReference type="GO" id="GO:0005524">
    <property type="term" value="F:ATP binding"/>
    <property type="evidence" value="ECO:0007669"/>
    <property type="project" value="UniProtKB-UniRule"/>
</dbReference>
<dbReference type="NCBIfam" id="NF009871">
    <property type="entry name" value="PRK13331.1"/>
    <property type="match status" value="1"/>
</dbReference>
<evidence type="ECO:0000256" key="3">
    <source>
        <dbReference type="ARBA" id="ARBA00004496"/>
    </source>
</evidence>
<evidence type="ECO:0000256" key="1">
    <source>
        <dbReference type="ARBA" id="ARBA00001206"/>
    </source>
</evidence>
<evidence type="ECO:0000256" key="4">
    <source>
        <dbReference type="ARBA" id="ARBA00005225"/>
    </source>
</evidence>
<keyword evidence="12 16" id="KW-0630">Potassium</keyword>
<dbReference type="HAMAP" id="MF_01274">
    <property type="entry name" value="Pantothen_kinase_3"/>
    <property type="match status" value="1"/>
</dbReference>
<keyword evidence="8 16" id="KW-0808">Transferase</keyword>
<reference evidence="17 18" key="1">
    <citation type="journal article" date="2016" name="Stand. Genomic Sci.">
        <title>Complete genome sequence and genomic characterization of Microcystis panniformis FACHB 1757 by third-generation sequencing.</title>
        <authorList>
            <person name="Zhang J.Y."/>
            <person name="Guan R."/>
            <person name="Zhang H.J."/>
            <person name="Li H."/>
            <person name="Xiao P."/>
            <person name="Yu G.L."/>
            <person name="Du L."/>
            <person name="Cao D.M."/>
            <person name="Zhu B.C."/>
            <person name="Li R.H."/>
            <person name="Lu Z.H."/>
        </authorList>
    </citation>
    <scope>NUCLEOTIDE SEQUENCE [LARGE SCALE GENOMIC DNA]</scope>
    <source>
        <strain evidence="17 18">FACHB-1757</strain>
    </source>
</reference>
<evidence type="ECO:0000256" key="7">
    <source>
        <dbReference type="ARBA" id="ARBA00022490"/>
    </source>
</evidence>
<keyword evidence="10 16" id="KW-0418">Kinase</keyword>
<keyword evidence="13 16" id="KW-0173">Coenzyme A biosynthesis</keyword>
<comment type="function">
    <text evidence="16">Catalyzes the phosphorylation of pantothenate (Pan), the first step in CoA biosynthesis.</text>
</comment>
<dbReference type="AlphaFoldDB" id="A0A0K1S9W1"/>
<comment type="pathway">
    <text evidence="4 16">Cofactor biosynthesis; coenzyme A biosynthesis; CoA from (R)-pantothenate: step 1/5.</text>
</comment>
<comment type="catalytic activity">
    <reaction evidence="1 16">
        <text>(R)-pantothenate + ATP = (R)-4'-phosphopantothenate + ADP + H(+)</text>
        <dbReference type="Rhea" id="RHEA:16373"/>
        <dbReference type="ChEBI" id="CHEBI:10986"/>
        <dbReference type="ChEBI" id="CHEBI:15378"/>
        <dbReference type="ChEBI" id="CHEBI:29032"/>
        <dbReference type="ChEBI" id="CHEBI:30616"/>
        <dbReference type="ChEBI" id="CHEBI:456216"/>
        <dbReference type="EC" id="2.7.1.33"/>
    </reaction>
</comment>
<evidence type="ECO:0000256" key="8">
    <source>
        <dbReference type="ARBA" id="ARBA00022679"/>
    </source>
</evidence>
<organism evidence="17 18">
    <name type="scientific">Microcystis panniformis FACHB-1757</name>
    <dbReference type="NCBI Taxonomy" id="1638788"/>
    <lineage>
        <taxon>Bacteria</taxon>
        <taxon>Bacillati</taxon>
        <taxon>Cyanobacteriota</taxon>
        <taxon>Cyanophyceae</taxon>
        <taxon>Oscillatoriophycideae</taxon>
        <taxon>Chroococcales</taxon>
        <taxon>Microcystaceae</taxon>
        <taxon>Microcystis</taxon>
    </lineage>
</organism>
<keyword evidence="7 16" id="KW-0963">Cytoplasm</keyword>
<dbReference type="InterPro" id="IPR043129">
    <property type="entry name" value="ATPase_NBD"/>
</dbReference>
<dbReference type="EMBL" id="CP011339">
    <property type="protein sequence ID" value="AKV70776.1"/>
    <property type="molecule type" value="Genomic_DNA"/>
</dbReference>
<feature type="binding site" evidence="16">
    <location>
        <position position="95"/>
    </location>
    <ligand>
        <name>substrate</name>
    </ligand>
</feature>
<evidence type="ECO:0000256" key="11">
    <source>
        <dbReference type="ARBA" id="ARBA00022840"/>
    </source>
</evidence>
<dbReference type="NCBIfam" id="TIGR00671">
    <property type="entry name" value="baf"/>
    <property type="match status" value="1"/>
</dbReference>
<dbReference type="SUPFAM" id="SSF53067">
    <property type="entry name" value="Actin-like ATPase domain"/>
    <property type="match status" value="1"/>
</dbReference>
<gene>
    <name evidence="16" type="primary">coaX</name>
    <name evidence="17" type="ORF">VL20_5998</name>
</gene>
<evidence type="ECO:0000256" key="15">
    <source>
        <dbReference type="ARBA" id="ARBA00040883"/>
    </source>
</evidence>
<dbReference type="UniPathway" id="UPA00241">
    <property type="reaction ID" value="UER00352"/>
</dbReference>
<comment type="subunit">
    <text evidence="5 16">Homodimer.</text>
</comment>
<dbReference type="PATRIC" id="fig|1638788.3.peg.6037"/>
<evidence type="ECO:0000256" key="5">
    <source>
        <dbReference type="ARBA" id="ARBA00011738"/>
    </source>
</evidence>
<keyword evidence="18" id="KW-1185">Reference proteome</keyword>
<protein>
    <recommendedName>
        <fullName evidence="15 16">Type III pantothenate kinase</fullName>
        <ecNumber evidence="6 16">2.7.1.33</ecNumber>
    </recommendedName>
    <alternativeName>
        <fullName evidence="16">PanK-III</fullName>
    </alternativeName>
    <alternativeName>
        <fullName evidence="16">Pantothenic acid kinase</fullName>
    </alternativeName>
</protein>
<evidence type="ECO:0000256" key="16">
    <source>
        <dbReference type="HAMAP-Rule" id="MF_01274"/>
    </source>
</evidence>
<comment type="cofactor">
    <cofactor evidence="16">
        <name>NH4(+)</name>
        <dbReference type="ChEBI" id="CHEBI:28938"/>
    </cofactor>
    <cofactor evidence="16">
        <name>K(+)</name>
        <dbReference type="ChEBI" id="CHEBI:29103"/>
    </cofactor>
    <text evidence="16">A monovalent cation. Ammonium or potassium.</text>
</comment>
<feature type="binding site" evidence="16">
    <location>
        <position position="121"/>
    </location>
    <ligand>
        <name>K(+)</name>
        <dbReference type="ChEBI" id="CHEBI:29103"/>
    </ligand>
</feature>
<evidence type="ECO:0000256" key="14">
    <source>
        <dbReference type="ARBA" id="ARBA00038036"/>
    </source>
</evidence>
<sequence>MTEQDTDWIGLMMGNSRLHWGYFCGQTLLACLDTPHLREPLSDEFLQQIFPKLLTNKCNCELMVASVVPSQRELWANYGNLRIITLKDIPLLDLYPTFGIDRALAVLGAGKKYGFPCLVIDAGTALTFTGVDRDKKLVGGAILPGLKVQLASLRERTAALPEVSLPERLPQMWAKETAEGIRSGIIYTILAGIEKFSLEWLNLYPESRIILTGGDGDLIRDYWQENAITSLLVDKTIIFEGIAAVKGNSSCLIDKGEPI</sequence>